<evidence type="ECO:0000256" key="4">
    <source>
        <dbReference type="ARBA" id="ARBA00023163"/>
    </source>
</evidence>
<gene>
    <name evidence="7" type="ORF">AMTR_s00058p00144820</name>
</gene>
<evidence type="ECO:0000256" key="5">
    <source>
        <dbReference type="ARBA" id="ARBA00023242"/>
    </source>
</evidence>
<accession>W1PFV5</accession>
<evidence type="ECO:0000256" key="2">
    <source>
        <dbReference type="ARBA" id="ARBA00023015"/>
    </source>
</evidence>
<feature type="domain" description="TF-B3" evidence="6">
    <location>
        <begin position="46"/>
        <end position="157"/>
    </location>
</feature>
<dbReference type="SUPFAM" id="SSF101936">
    <property type="entry name" value="DNA-binding pseudobarrel domain"/>
    <property type="match status" value="1"/>
</dbReference>
<dbReference type="Gene3D" id="2.40.330.10">
    <property type="entry name" value="DNA-binding pseudobarrel domain"/>
    <property type="match status" value="1"/>
</dbReference>
<dbReference type="HOGENOM" id="CLU_140603_0_0_1"/>
<name>W1PFV5_AMBTC</name>
<dbReference type="OMA" id="CFAFRSE"/>
<keyword evidence="5" id="KW-0539">Nucleus</keyword>
<keyword evidence="8" id="KW-1185">Reference proteome</keyword>
<evidence type="ECO:0000313" key="7">
    <source>
        <dbReference type="EMBL" id="ERN06584.1"/>
    </source>
</evidence>
<dbReference type="PANTHER" id="PTHR34397">
    <property type="entry name" value="OS05G0237600 PROTEIN"/>
    <property type="match status" value="1"/>
</dbReference>
<dbReference type="SMART" id="SM01019">
    <property type="entry name" value="B3"/>
    <property type="match status" value="1"/>
</dbReference>
<protein>
    <recommendedName>
        <fullName evidence="6">TF-B3 domain-containing protein</fullName>
    </recommendedName>
</protein>
<dbReference type="PANTHER" id="PTHR34397:SF22">
    <property type="entry name" value="OS05G0237600 PROTEIN"/>
    <property type="match status" value="1"/>
</dbReference>
<dbReference type="InterPro" id="IPR003340">
    <property type="entry name" value="B3_DNA-bd"/>
</dbReference>
<comment type="subcellular location">
    <subcellularLocation>
        <location evidence="1">Nucleus</location>
    </subcellularLocation>
</comment>
<keyword evidence="2" id="KW-0805">Transcription regulation</keyword>
<dbReference type="InterPro" id="IPR015300">
    <property type="entry name" value="DNA-bd_pseudobarrel_sf"/>
</dbReference>
<dbReference type="Proteomes" id="UP000017836">
    <property type="component" value="Unassembled WGS sequence"/>
</dbReference>
<evidence type="ECO:0000259" key="6">
    <source>
        <dbReference type="PROSITE" id="PS50863"/>
    </source>
</evidence>
<dbReference type="GO" id="GO:0005634">
    <property type="term" value="C:nucleus"/>
    <property type="evidence" value="ECO:0007669"/>
    <property type="project" value="UniProtKB-SubCell"/>
</dbReference>
<dbReference type="Gramene" id="ERN06584">
    <property type="protein sequence ID" value="ERN06584"/>
    <property type="gene ID" value="AMTR_s00058p00144820"/>
</dbReference>
<evidence type="ECO:0000313" key="8">
    <source>
        <dbReference type="Proteomes" id="UP000017836"/>
    </source>
</evidence>
<keyword evidence="4" id="KW-0804">Transcription</keyword>
<dbReference type="GO" id="GO:0003677">
    <property type="term" value="F:DNA binding"/>
    <property type="evidence" value="ECO:0007669"/>
    <property type="project" value="UniProtKB-KW"/>
</dbReference>
<evidence type="ECO:0000256" key="3">
    <source>
        <dbReference type="ARBA" id="ARBA00023125"/>
    </source>
</evidence>
<dbReference type="CDD" id="cd10017">
    <property type="entry name" value="B3_DNA"/>
    <property type="match status" value="1"/>
</dbReference>
<evidence type="ECO:0000256" key="1">
    <source>
        <dbReference type="ARBA" id="ARBA00004123"/>
    </source>
</evidence>
<dbReference type="AlphaFoldDB" id="W1PFV5"/>
<keyword evidence="3" id="KW-0238">DNA-binding</keyword>
<dbReference type="Pfam" id="PF03754">
    <property type="entry name" value="At2g31720-like"/>
    <property type="match status" value="1"/>
</dbReference>
<dbReference type="EMBL" id="KI393888">
    <property type="protein sequence ID" value="ERN06584.1"/>
    <property type="molecule type" value="Genomic_DNA"/>
</dbReference>
<reference evidence="8" key="1">
    <citation type="journal article" date="2013" name="Science">
        <title>The Amborella genome and the evolution of flowering plants.</title>
        <authorList>
            <consortium name="Amborella Genome Project"/>
        </authorList>
    </citation>
    <scope>NUCLEOTIDE SEQUENCE [LARGE SCALE GENOMIC DNA]</scope>
</reference>
<organism evidence="7 8">
    <name type="scientific">Amborella trichopoda</name>
    <dbReference type="NCBI Taxonomy" id="13333"/>
    <lineage>
        <taxon>Eukaryota</taxon>
        <taxon>Viridiplantae</taxon>
        <taxon>Streptophyta</taxon>
        <taxon>Embryophyta</taxon>
        <taxon>Tracheophyta</taxon>
        <taxon>Spermatophyta</taxon>
        <taxon>Magnoliopsida</taxon>
        <taxon>Amborellales</taxon>
        <taxon>Amborellaceae</taxon>
        <taxon>Amborella</taxon>
    </lineage>
</organism>
<proteinExistence type="predicted"/>
<dbReference type="PROSITE" id="PS50863">
    <property type="entry name" value="B3"/>
    <property type="match status" value="1"/>
</dbReference>
<sequence length="157" mass="18152">MGEITCTLDNSNLMLLAECACDASKDGGYFNTLKRLGARKMSHVCEKTLTNTDRDRHQNKLSLPKDFMEKHVIPFLTDDERKRITEKGKGGGLPVVAYDEAGRTWDLVFKFWDSSENYVLIKEWKNIMEANNWKHNLSLCTFRFGWNGELCFAFRSE</sequence>
<dbReference type="InterPro" id="IPR005508">
    <property type="entry name" value="At2g31720-like"/>
</dbReference>